<evidence type="ECO:0000256" key="12">
    <source>
        <dbReference type="SAM" id="SignalP"/>
    </source>
</evidence>
<dbReference type="GO" id="GO:0007156">
    <property type="term" value="P:homophilic cell adhesion via plasma membrane adhesion molecules"/>
    <property type="evidence" value="ECO:0007669"/>
    <property type="project" value="InterPro"/>
</dbReference>
<dbReference type="GO" id="GO:0005886">
    <property type="term" value="C:plasma membrane"/>
    <property type="evidence" value="ECO:0007669"/>
    <property type="project" value="UniProtKB-SubCell"/>
</dbReference>
<feature type="non-terminal residue" evidence="14">
    <location>
        <position position="1"/>
    </location>
</feature>
<dbReference type="Gene3D" id="2.60.40.60">
    <property type="entry name" value="Cadherins"/>
    <property type="match status" value="3"/>
</dbReference>
<dbReference type="EMBL" id="AZIM01004439">
    <property type="protein sequence ID" value="ETE60726.1"/>
    <property type="molecule type" value="Genomic_DNA"/>
</dbReference>
<feature type="domain" description="Cadherin" evidence="13">
    <location>
        <begin position="95"/>
        <end position="200"/>
    </location>
</feature>
<evidence type="ECO:0000259" key="13">
    <source>
        <dbReference type="PROSITE" id="PS50268"/>
    </source>
</evidence>
<keyword evidence="6 11" id="KW-0106">Calcium</keyword>
<dbReference type="PRINTS" id="PR00205">
    <property type="entry name" value="CADHERIN"/>
</dbReference>
<sequence length="321" mass="35474">MLFGSWCPRRAEMLRLLLLLVLLPPLLCLGPTTEQLVYYVREELPQGTVVGMQEALCEFSASCFLSLELVVKQPVQVHDVEVEMLDISDNAPRFPRKEYCLEISESAVPGSCFPIESVQNPDVGSNLVQNYQLTPSEHFGLDLQNLKPGSKLLELVPLDREQSTHQQLMLVALDGGNPVKSATAQISVQVLDINDNCPEFDHSIYMVTLLDNIGPGMLVVKLKALDSDKGSNDDLLDSFSNYTPQKVCQLFTVHPVSGKVRLNGSLDYEEDMSYKIYVQAMNKGSVVMTGHCKVIVNILNANDNAPEVVLTSLYSPVSEDA</sequence>
<keyword evidence="8" id="KW-1133">Transmembrane helix</keyword>
<dbReference type="PROSITE" id="PS50268">
    <property type="entry name" value="CADHERIN_2"/>
    <property type="match status" value="2"/>
</dbReference>
<reference evidence="14 15" key="1">
    <citation type="journal article" date="2013" name="Proc. Natl. Acad. Sci. U.S.A.">
        <title>The king cobra genome reveals dynamic gene evolution and adaptation in the snake venom system.</title>
        <authorList>
            <person name="Vonk F.J."/>
            <person name="Casewell N.R."/>
            <person name="Henkel C.V."/>
            <person name="Heimberg A.M."/>
            <person name="Jansen H.J."/>
            <person name="McCleary R.J."/>
            <person name="Kerkkamp H.M."/>
            <person name="Vos R.A."/>
            <person name="Guerreiro I."/>
            <person name="Calvete J.J."/>
            <person name="Wuster W."/>
            <person name="Woods A.E."/>
            <person name="Logan J.M."/>
            <person name="Harrison R.A."/>
            <person name="Castoe T.A."/>
            <person name="de Koning A.P."/>
            <person name="Pollock D.D."/>
            <person name="Yandell M."/>
            <person name="Calderon D."/>
            <person name="Renjifo C."/>
            <person name="Currier R.B."/>
            <person name="Salgado D."/>
            <person name="Pla D."/>
            <person name="Sanz L."/>
            <person name="Hyder A.S."/>
            <person name="Ribeiro J.M."/>
            <person name="Arntzen J.W."/>
            <person name="van den Thillart G.E."/>
            <person name="Boetzer M."/>
            <person name="Pirovano W."/>
            <person name="Dirks R.P."/>
            <person name="Spaink H.P."/>
            <person name="Duboule D."/>
            <person name="McGlinn E."/>
            <person name="Kini R.M."/>
            <person name="Richardson M.K."/>
        </authorList>
    </citation>
    <scope>NUCLEOTIDE SEQUENCE</scope>
    <source>
        <tissue evidence="14">Blood</tissue>
    </source>
</reference>
<feature type="domain" description="Cadherin" evidence="13">
    <location>
        <begin position="201"/>
        <end position="308"/>
    </location>
</feature>
<dbReference type="PANTHER" id="PTHR24028">
    <property type="entry name" value="CADHERIN-87A"/>
    <property type="match status" value="1"/>
</dbReference>
<evidence type="ECO:0000256" key="3">
    <source>
        <dbReference type="ARBA" id="ARBA00022692"/>
    </source>
</evidence>
<dbReference type="Pfam" id="PF00028">
    <property type="entry name" value="Cadherin"/>
    <property type="match status" value="1"/>
</dbReference>
<dbReference type="InterPro" id="IPR020894">
    <property type="entry name" value="Cadherin_CS"/>
</dbReference>
<evidence type="ECO:0000313" key="15">
    <source>
        <dbReference type="Proteomes" id="UP000018936"/>
    </source>
</evidence>
<dbReference type="InterPro" id="IPR002126">
    <property type="entry name" value="Cadherin-like_dom"/>
</dbReference>
<keyword evidence="2" id="KW-1003">Cell membrane</keyword>
<keyword evidence="9" id="KW-0472">Membrane</keyword>
<feature type="signal peptide" evidence="12">
    <location>
        <begin position="1"/>
        <end position="28"/>
    </location>
</feature>
<dbReference type="OrthoDB" id="6252479at2759"/>
<comment type="subcellular location">
    <subcellularLocation>
        <location evidence="1">Cell membrane</location>
        <topology evidence="1">Single-pass type I membrane protein</topology>
    </subcellularLocation>
</comment>
<evidence type="ECO:0000313" key="14">
    <source>
        <dbReference type="EMBL" id="ETE60726.1"/>
    </source>
</evidence>
<dbReference type="InterPro" id="IPR050174">
    <property type="entry name" value="Protocadherin/Cadherin-CA"/>
</dbReference>
<dbReference type="AlphaFoldDB" id="V8NFI1"/>
<organism evidence="14 15">
    <name type="scientific">Ophiophagus hannah</name>
    <name type="common">King cobra</name>
    <name type="synonym">Naja hannah</name>
    <dbReference type="NCBI Taxonomy" id="8665"/>
    <lineage>
        <taxon>Eukaryota</taxon>
        <taxon>Metazoa</taxon>
        <taxon>Chordata</taxon>
        <taxon>Craniata</taxon>
        <taxon>Vertebrata</taxon>
        <taxon>Euteleostomi</taxon>
        <taxon>Lepidosauria</taxon>
        <taxon>Squamata</taxon>
        <taxon>Bifurcata</taxon>
        <taxon>Unidentata</taxon>
        <taxon>Episquamata</taxon>
        <taxon>Toxicofera</taxon>
        <taxon>Serpentes</taxon>
        <taxon>Colubroidea</taxon>
        <taxon>Elapidae</taxon>
        <taxon>Elapinae</taxon>
        <taxon>Ophiophagus</taxon>
    </lineage>
</organism>
<evidence type="ECO:0000256" key="5">
    <source>
        <dbReference type="ARBA" id="ARBA00022737"/>
    </source>
</evidence>
<feature type="chain" id="PRO_5004770757" description="Cadherin domain-containing protein" evidence="12">
    <location>
        <begin position="29"/>
        <end position="321"/>
    </location>
</feature>
<keyword evidence="3" id="KW-0812">Transmembrane</keyword>
<evidence type="ECO:0000256" key="7">
    <source>
        <dbReference type="ARBA" id="ARBA00022889"/>
    </source>
</evidence>
<dbReference type="PROSITE" id="PS00232">
    <property type="entry name" value="CADHERIN_1"/>
    <property type="match status" value="1"/>
</dbReference>
<keyword evidence="5" id="KW-0677">Repeat</keyword>
<evidence type="ECO:0000256" key="4">
    <source>
        <dbReference type="ARBA" id="ARBA00022729"/>
    </source>
</evidence>
<evidence type="ECO:0000256" key="1">
    <source>
        <dbReference type="ARBA" id="ARBA00004251"/>
    </source>
</evidence>
<evidence type="ECO:0000256" key="2">
    <source>
        <dbReference type="ARBA" id="ARBA00022475"/>
    </source>
</evidence>
<keyword evidence="15" id="KW-1185">Reference proteome</keyword>
<dbReference type="InterPro" id="IPR015919">
    <property type="entry name" value="Cadherin-like_sf"/>
</dbReference>
<proteinExistence type="predicted"/>
<dbReference type="CDD" id="cd11304">
    <property type="entry name" value="Cadherin_repeat"/>
    <property type="match status" value="2"/>
</dbReference>
<dbReference type="SMART" id="SM00112">
    <property type="entry name" value="CA"/>
    <property type="match status" value="2"/>
</dbReference>
<accession>V8NFI1</accession>
<gene>
    <name evidence="14" type="ORF">L345_13529</name>
</gene>
<protein>
    <recommendedName>
        <fullName evidence="13">Cadherin domain-containing protein</fullName>
    </recommendedName>
</protein>
<evidence type="ECO:0000256" key="11">
    <source>
        <dbReference type="PROSITE-ProRule" id="PRU00043"/>
    </source>
</evidence>
<evidence type="ECO:0000256" key="9">
    <source>
        <dbReference type="ARBA" id="ARBA00023136"/>
    </source>
</evidence>
<dbReference type="FunFam" id="2.60.40.60:FF:000007">
    <property type="entry name" value="Protocadherin alpha 2"/>
    <property type="match status" value="1"/>
</dbReference>
<dbReference type="SUPFAM" id="SSF49313">
    <property type="entry name" value="Cadherin-like"/>
    <property type="match status" value="2"/>
</dbReference>
<dbReference type="GO" id="GO:0005509">
    <property type="term" value="F:calcium ion binding"/>
    <property type="evidence" value="ECO:0007669"/>
    <property type="project" value="UniProtKB-UniRule"/>
</dbReference>
<comment type="caution">
    <text evidence="14">The sequence shown here is derived from an EMBL/GenBank/DDBJ whole genome shotgun (WGS) entry which is preliminary data.</text>
</comment>
<evidence type="ECO:0000256" key="10">
    <source>
        <dbReference type="ARBA" id="ARBA00023180"/>
    </source>
</evidence>
<dbReference type="PANTHER" id="PTHR24028:SF119">
    <property type="entry name" value="PROTOCADHERIN ALPHA-C2"/>
    <property type="match status" value="1"/>
</dbReference>
<dbReference type="FunFam" id="2.60.40.60:FF:000002">
    <property type="entry name" value="Protocadherin alpha 2"/>
    <property type="match status" value="1"/>
</dbReference>
<keyword evidence="10" id="KW-0325">Glycoprotein</keyword>
<keyword evidence="7" id="KW-0130">Cell adhesion</keyword>
<dbReference type="Proteomes" id="UP000018936">
    <property type="component" value="Unassembled WGS sequence"/>
</dbReference>
<keyword evidence="4 12" id="KW-0732">Signal</keyword>
<name>V8NFI1_OPHHA</name>
<evidence type="ECO:0000256" key="6">
    <source>
        <dbReference type="ARBA" id="ARBA00022837"/>
    </source>
</evidence>
<evidence type="ECO:0000256" key="8">
    <source>
        <dbReference type="ARBA" id="ARBA00022989"/>
    </source>
</evidence>